<keyword evidence="4 7" id="KW-0812">Transmembrane</keyword>
<dbReference type="InterPro" id="IPR050809">
    <property type="entry name" value="UgpAE/MalFG_permease"/>
</dbReference>
<gene>
    <name evidence="9" type="ORF">GCM10010468_06940</name>
</gene>
<proteinExistence type="inferred from homology"/>
<evidence type="ECO:0000256" key="6">
    <source>
        <dbReference type="ARBA" id="ARBA00023136"/>
    </source>
</evidence>
<comment type="subcellular location">
    <subcellularLocation>
        <location evidence="1 7">Cell membrane</location>
        <topology evidence="1 7">Multi-pass membrane protein</topology>
    </subcellularLocation>
</comment>
<evidence type="ECO:0000256" key="1">
    <source>
        <dbReference type="ARBA" id="ARBA00004651"/>
    </source>
</evidence>
<protein>
    <submittedName>
        <fullName evidence="9">Sugar ABC transporter permease</fullName>
    </submittedName>
</protein>
<evidence type="ECO:0000256" key="3">
    <source>
        <dbReference type="ARBA" id="ARBA00022475"/>
    </source>
</evidence>
<dbReference type="InterPro" id="IPR035906">
    <property type="entry name" value="MetI-like_sf"/>
</dbReference>
<accession>A0ABP6PYM6</accession>
<dbReference type="EMBL" id="BAAAUV010000002">
    <property type="protein sequence ID" value="GAA3196365.1"/>
    <property type="molecule type" value="Genomic_DNA"/>
</dbReference>
<comment type="similarity">
    <text evidence="7">Belongs to the binding-protein-dependent transport system permease family.</text>
</comment>
<sequence length="301" mass="32753">MTVLHRRPSRLRKPGSGVPYLLLAPAAVLFALILGYPLVKLLVLSFQDFGLRALFTGTAEWVGADNYSELATDDEFLPVLVRTIVFCAALVAGTLAIGMGVALMMVRLGKRMRTAVTLVLITAWAVPSVAATLIWQWLFQPLYGVVNWALGAGQHDWLATPLSAFSIVWLLVVWQSVPFVALTLYAGLSQIPREYYEAVAIDGAGPVQAFRAITLPFLRPILLLVTILSVIWDFNVFNQLWILTRGGPQGGTTTLSILSFTKAFSGNAYGQGAAIAVVAVVLLMGLTAYYVRRLVRSGEEL</sequence>
<dbReference type="PANTHER" id="PTHR43227">
    <property type="entry name" value="BLL4140 PROTEIN"/>
    <property type="match status" value="1"/>
</dbReference>
<evidence type="ECO:0000313" key="10">
    <source>
        <dbReference type="Proteomes" id="UP001501237"/>
    </source>
</evidence>
<feature type="transmembrane region" description="Helical" evidence="7">
    <location>
        <begin position="268"/>
        <end position="291"/>
    </location>
</feature>
<name>A0ABP6PYM6_9ACTN</name>
<evidence type="ECO:0000256" key="2">
    <source>
        <dbReference type="ARBA" id="ARBA00022448"/>
    </source>
</evidence>
<dbReference type="InterPro" id="IPR000515">
    <property type="entry name" value="MetI-like"/>
</dbReference>
<evidence type="ECO:0000256" key="5">
    <source>
        <dbReference type="ARBA" id="ARBA00022989"/>
    </source>
</evidence>
<keyword evidence="3" id="KW-1003">Cell membrane</keyword>
<feature type="transmembrane region" description="Helical" evidence="7">
    <location>
        <begin position="20"/>
        <end position="39"/>
    </location>
</feature>
<evidence type="ECO:0000256" key="7">
    <source>
        <dbReference type="RuleBase" id="RU363032"/>
    </source>
</evidence>
<feature type="transmembrane region" description="Helical" evidence="7">
    <location>
        <begin position="167"/>
        <end position="188"/>
    </location>
</feature>
<reference evidence="10" key="1">
    <citation type="journal article" date="2019" name="Int. J. Syst. Evol. Microbiol.">
        <title>The Global Catalogue of Microorganisms (GCM) 10K type strain sequencing project: providing services to taxonomists for standard genome sequencing and annotation.</title>
        <authorList>
            <consortium name="The Broad Institute Genomics Platform"/>
            <consortium name="The Broad Institute Genome Sequencing Center for Infectious Disease"/>
            <person name="Wu L."/>
            <person name="Ma J."/>
        </authorList>
    </citation>
    <scope>NUCLEOTIDE SEQUENCE [LARGE SCALE GENOMIC DNA]</scope>
    <source>
        <strain evidence="10">JCM 9377</strain>
    </source>
</reference>
<dbReference type="CDD" id="cd06261">
    <property type="entry name" value="TM_PBP2"/>
    <property type="match status" value="1"/>
</dbReference>
<keyword evidence="10" id="KW-1185">Reference proteome</keyword>
<keyword evidence="5 7" id="KW-1133">Transmembrane helix</keyword>
<keyword evidence="6 7" id="KW-0472">Membrane</keyword>
<organism evidence="9 10">
    <name type="scientific">Actinocorallia longicatena</name>
    <dbReference type="NCBI Taxonomy" id="111803"/>
    <lineage>
        <taxon>Bacteria</taxon>
        <taxon>Bacillati</taxon>
        <taxon>Actinomycetota</taxon>
        <taxon>Actinomycetes</taxon>
        <taxon>Streptosporangiales</taxon>
        <taxon>Thermomonosporaceae</taxon>
        <taxon>Actinocorallia</taxon>
    </lineage>
</organism>
<dbReference type="PROSITE" id="PS50928">
    <property type="entry name" value="ABC_TM1"/>
    <property type="match status" value="1"/>
</dbReference>
<dbReference type="Pfam" id="PF00528">
    <property type="entry name" value="BPD_transp_1"/>
    <property type="match status" value="1"/>
</dbReference>
<feature type="transmembrane region" description="Helical" evidence="7">
    <location>
        <begin position="115"/>
        <end position="138"/>
    </location>
</feature>
<dbReference type="PANTHER" id="PTHR43227:SF8">
    <property type="entry name" value="DIACETYLCHITOBIOSE UPTAKE SYSTEM PERMEASE PROTEIN DASB"/>
    <property type="match status" value="1"/>
</dbReference>
<comment type="caution">
    <text evidence="9">The sequence shown here is derived from an EMBL/GenBank/DDBJ whole genome shotgun (WGS) entry which is preliminary data.</text>
</comment>
<dbReference type="Gene3D" id="1.10.3720.10">
    <property type="entry name" value="MetI-like"/>
    <property type="match status" value="1"/>
</dbReference>
<feature type="transmembrane region" description="Helical" evidence="7">
    <location>
        <begin position="79"/>
        <end position="103"/>
    </location>
</feature>
<dbReference type="RefSeq" id="WP_344822008.1">
    <property type="nucleotide sequence ID" value="NZ_BAAAUV010000002.1"/>
</dbReference>
<evidence type="ECO:0000313" key="9">
    <source>
        <dbReference type="EMBL" id="GAA3196365.1"/>
    </source>
</evidence>
<feature type="domain" description="ABC transmembrane type-1" evidence="8">
    <location>
        <begin position="80"/>
        <end position="290"/>
    </location>
</feature>
<evidence type="ECO:0000259" key="8">
    <source>
        <dbReference type="PROSITE" id="PS50928"/>
    </source>
</evidence>
<dbReference type="Proteomes" id="UP001501237">
    <property type="component" value="Unassembled WGS sequence"/>
</dbReference>
<dbReference type="SUPFAM" id="SSF161098">
    <property type="entry name" value="MetI-like"/>
    <property type="match status" value="1"/>
</dbReference>
<keyword evidence="2 7" id="KW-0813">Transport</keyword>
<evidence type="ECO:0000256" key="4">
    <source>
        <dbReference type="ARBA" id="ARBA00022692"/>
    </source>
</evidence>
<feature type="transmembrane region" description="Helical" evidence="7">
    <location>
        <begin position="209"/>
        <end position="232"/>
    </location>
</feature>